<gene>
    <name evidence="2" type="ORF">Arace01_00046</name>
</gene>
<feature type="region of interest" description="Disordered" evidence="1">
    <location>
        <begin position="254"/>
        <end position="278"/>
    </location>
</feature>
<organism evidence="2">
    <name type="scientific">Pseudomonas phage Arace01</name>
    <dbReference type="NCBI Taxonomy" id="3138526"/>
    <lineage>
        <taxon>Viruses</taxon>
    </lineage>
</organism>
<accession>A0AAU6VZG8</accession>
<name>A0AAU6VZG8_9VIRU</name>
<dbReference type="SUPFAM" id="SSF69796">
    <property type="entry name" value="Thymidylate synthase-complementing protein Thy1"/>
    <property type="match status" value="1"/>
</dbReference>
<dbReference type="GO" id="GO:0006231">
    <property type="term" value="P:dTMP biosynthetic process"/>
    <property type="evidence" value="ECO:0007669"/>
    <property type="project" value="InterPro"/>
</dbReference>
<evidence type="ECO:0000313" key="2">
    <source>
        <dbReference type="EMBL" id="XAI69714.1"/>
    </source>
</evidence>
<protein>
    <submittedName>
        <fullName evidence="2">Thymidilate synthase</fullName>
    </submittedName>
</protein>
<dbReference type="GO" id="GO:0050660">
    <property type="term" value="F:flavin adenine dinucleotide binding"/>
    <property type="evidence" value="ECO:0007669"/>
    <property type="project" value="InterPro"/>
</dbReference>
<sequence length="307" mass="35066">MAFKATVLANSIARETGAKMITFELEYPRFIHSEFMTHREFGRCASSSRAIPVMKMIKRVWNDPAMPVHWGANQAGMQANESLEGWRLKVAKGIWRAASKVACVLAYGMVKVGLHKQVANRILEPWQWISVVATTSNTTNIYGLRRHKDAQPEFKMLADLMYQAEIRSLPKPLEPGEWHLPYIQSADWLYAERECQKGRITRDMPKKSEVYEVLKKVSAARCARVSYLNHDQSNPSIEADLKLFDRLVGSVPLHASPTEHQGMPDSIIGEEEQEDRSTKPIWEEPELHGNLKGFVQHRKLLPNEYIS</sequence>
<proteinExistence type="predicted"/>
<dbReference type="EMBL" id="PP179312">
    <property type="protein sequence ID" value="XAI69714.1"/>
    <property type="molecule type" value="Genomic_DNA"/>
</dbReference>
<dbReference type="GO" id="GO:0050797">
    <property type="term" value="F:thymidylate synthase (FAD) activity"/>
    <property type="evidence" value="ECO:0007669"/>
    <property type="project" value="InterPro"/>
</dbReference>
<reference evidence="2" key="1">
    <citation type="journal article" date="2024" name="J. Gen. Virol.">
        <title>Novel phages of Pseudomonas syringae unveil numerous potential auxiliary metabolic genes.</title>
        <authorList>
            <person name="Feltin C."/>
            <person name="Garneau J.R."/>
            <person name="Morris C.E."/>
            <person name="Berard A."/>
            <person name="Torres-Barcelo C."/>
        </authorList>
    </citation>
    <scope>NUCLEOTIDE SEQUENCE</scope>
</reference>
<dbReference type="InterPro" id="IPR036098">
    <property type="entry name" value="Thymidylate_synthase_ThyX_sf"/>
</dbReference>
<evidence type="ECO:0000256" key="1">
    <source>
        <dbReference type="SAM" id="MobiDB-lite"/>
    </source>
</evidence>
<dbReference type="Gene3D" id="3.30.1360.170">
    <property type="match status" value="1"/>
</dbReference>